<dbReference type="InterPro" id="IPR036859">
    <property type="entry name" value="CAP-Gly_dom_sf"/>
</dbReference>
<dbReference type="PROSITE" id="PS50245">
    <property type="entry name" value="CAP_GLY_2"/>
    <property type="match status" value="1"/>
</dbReference>
<dbReference type="GO" id="GO:0005737">
    <property type="term" value="C:cytoplasm"/>
    <property type="evidence" value="ECO:0007669"/>
    <property type="project" value="UniProtKB-SubCell"/>
</dbReference>
<dbReference type="AlphaFoldDB" id="A0A8S9ZRT3"/>
<dbReference type="GO" id="GO:0031122">
    <property type="term" value="P:cytoplasmic microtubule organization"/>
    <property type="evidence" value="ECO:0007669"/>
    <property type="project" value="TreeGrafter"/>
</dbReference>
<dbReference type="EMBL" id="JABEBT010000036">
    <property type="protein sequence ID" value="KAF7635952.1"/>
    <property type="molecule type" value="Genomic_DNA"/>
</dbReference>
<evidence type="ECO:0000259" key="3">
    <source>
        <dbReference type="PROSITE" id="PS50245"/>
    </source>
</evidence>
<accession>A0A8S9ZRT3</accession>
<dbReference type="Pfam" id="PF01302">
    <property type="entry name" value="CAP_GLY"/>
    <property type="match status" value="1"/>
</dbReference>
<organism evidence="4 5">
    <name type="scientific">Meloidogyne graminicola</name>
    <dbReference type="NCBI Taxonomy" id="189291"/>
    <lineage>
        <taxon>Eukaryota</taxon>
        <taxon>Metazoa</taxon>
        <taxon>Ecdysozoa</taxon>
        <taxon>Nematoda</taxon>
        <taxon>Chromadorea</taxon>
        <taxon>Rhabditida</taxon>
        <taxon>Tylenchina</taxon>
        <taxon>Tylenchomorpha</taxon>
        <taxon>Tylenchoidea</taxon>
        <taxon>Meloidogynidae</taxon>
        <taxon>Meloidogyninae</taxon>
        <taxon>Meloidogyne</taxon>
    </lineage>
</organism>
<evidence type="ECO:0000313" key="4">
    <source>
        <dbReference type="EMBL" id="KAF7635952.1"/>
    </source>
</evidence>
<proteinExistence type="predicted"/>
<dbReference type="SMART" id="SM01052">
    <property type="entry name" value="CAP_GLY"/>
    <property type="match status" value="1"/>
</dbReference>
<dbReference type="GO" id="GO:0005634">
    <property type="term" value="C:nucleus"/>
    <property type="evidence" value="ECO:0007669"/>
    <property type="project" value="TreeGrafter"/>
</dbReference>
<reference evidence="4" key="1">
    <citation type="journal article" date="2020" name="Ecol. Evol.">
        <title>Genome structure and content of the rice root-knot nematode (Meloidogyne graminicola).</title>
        <authorList>
            <person name="Phan N.T."/>
            <person name="Danchin E.G.J."/>
            <person name="Klopp C."/>
            <person name="Perfus-Barbeoch L."/>
            <person name="Kozlowski D.K."/>
            <person name="Koutsovoulos G.D."/>
            <person name="Lopez-Roques C."/>
            <person name="Bouchez O."/>
            <person name="Zahm M."/>
            <person name="Besnard G."/>
            <person name="Bellafiore S."/>
        </authorList>
    </citation>
    <scope>NUCLEOTIDE SEQUENCE</scope>
    <source>
        <strain evidence="4">VN-18</strain>
    </source>
</reference>
<evidence type="ECO:0000313" key="5">
    <source>
        <dbReference type="Proteomes" id="UP000605970"/>
    </source>
</evidence>
<protein>
    <submittedName>
        <fullName evidence="4">CAP-Gly domain-containing protein</fullName>
    </submittedName>
</protein>
<keyword evidence="5" id="KW-1185">Reference proteome</keyword>
<feature type="domain" description="CAP-Gly" evidence="3">
    <location>
        <begin position="63"/>
        <end position="105"/>
    </location>
</feature>
<dbReference type="Proteomes" id="UP000605970">
    <property type="component" value="Unassembled WGS sequence"/>
</dbReference>
<evidence type="ECO:0000256" key="1">
    <source>
        <dbReference type="ARBA" id="ARBA00004496"/>
    </source>
</evidence>
<dbReference type="PANTHER" id="PTHR18916">
    <property type="entry name" value="DYNACTIN 1-RELATED MICROTUBULE-BINDING"/>
    <property type="match status" value="1"/>
</dbReference>
<gene>
    <name evidence="4" type="ORF">Mgra_00004672</name>
</gene>
<keyword evidence="2" id="KW-0963">Cytoplasm</keyword>
<name>A0A8S9ZRT3_9BILA</name>
<dbReference type="InterPro" id="IPR000938">
    <property type="entry name" value="CAP-Gly_domain"/>
</dbReference>
<dbReference type="PANTHER" id="PTHR18916:SF85">
    <property type="entry name" value="TUBULIN-FOLDING COFACTOR B"/>
    <property type="match status" value="1"/>
</dbReference>
<comment type="caution">
    <text evidence="4">The sequence shown here is derived from an EMBL/GenBank/DDBJ whole genome shotgun (WGS) entry which is preliminary data.</text>
</comment>
<dbReference type="OrthoDB" id="2130750at2759"/>
<dbReference type="PROSITE" id="PS00845">
    <property type="entry name" value="CAP_GLY_1"/>
    <property type="match status" value="1"/>
</dbReference>
<dbReference type="SUPFAM" id="SSF74924">
    <property type="entry name" value="Cap-Gly domain"/>
    <property type="match status" value="1"/>
</dbReference>
<dbReference type="GO" id="GO:0035371">
    <property type="term" value="C:microtubule plus-end"/>
    <property type="evidence" value="ECO:0007669"/>
    <property type="project" value="TreeGrafter"/>
</dbReference>
<dbReference type="GO" id="GO:0051010">
    <property type="term" value="F:microtubule plus-end binding"/>
    <property type="evidence" value="ECO:0007669"/>
    <property type="project" value="TreeGrafter"/>
</dbReference>
<dbReference type="Gene3D" id="2.30.30.190">
    <property type="entry name" value="CAP Gly-rich-like domain"/>
    <property type="match status" value="1"/>
</dbReference>
<comment type="subcellular location">
    <subcellularLocation>
        <location evidence="1">Cytoplasm</location>
    </subcellularLocation>
</comment>
<sequence length="131" mass="14832">MQHLDTARKWKLELLSTRNFSSSSNDQIVNSMQVGKRCIIRVGGQKPRFAKIAYIGPTHFGENPESNRPNNWVGVIYEKPEGKNDGSLDGKRYFTCQPNFGGFVLPSSVEVLEEDGHFVREDACQKDIEEI</sequence>
<evidence type="ECO:0000256" key="2">
    <source>
        <dbReference type="ARBA" id="ARBA00022490"/>
    </source>
</evidence>